<feature type="transmembrane region" description="Helical" evidence="6">
    <location>
        <begin position="384"/>
        <end position="407"/>
    </location>
</feature>
<feature type="region of interest" description="Disordered" evidence="5">
    <location>
        <begin position="1"/>
        <end position="27"/>
    </location>
</feature>
<feature type="transmembrane region" description="Helical" evidence="6">
    <location>
        <begin position="359"/>
        <end position="378"/>
    </location>
</feature>
<dbReference type="AlphaFoldDB" id="A0A0S4JQ87"/>
<accession>A0A0S4JQ87</accession>
<feature type="transmembrane region" description="Helical" evidence="6">
    <location>
        <begin position="315"/>
        <end position="338"/>
    </location>
</feature>
<feature type="transmembrane region" description="Helical" evidence="6">
    <location>
        <begin position="239"/>
        <end position="261"/>
    </location>
</feature>
<dbReference type="EMBL" id="CYKH01001901">
    <property type="protein sequence ID" value="CUG91238.1"/>
    <property type="molecule type" value="Genomic_DNA"/>
</dbReference>
<gene>
    <name evidence="8" type="ORF">BSAL_30890</name>
</gene>
<comment type="subcellular location">
    <subcellularLocation>
        <location evidence="1">Membrane</location>
        <topology evidence="1">Multi-pass membrane protein</topology>
    </subcellularLocation>
</comment>
<evidence type="ECO:0000313" key="8">
    <source>
        <dbReference type="EMBL" id="CUG91238.1"/>
    </source>
</evidence>
<feature type="transmembrane region" description="Helical" evidence="6">
    <location>
        <begin position="198"/>
        <end position="219"/>
    </location>
</feature>
<dbReference type="PANTHER" id="PTHR22950">
    <property type="entry name" value="AMINO ACID TRANSPORTER"/>
    <property type="match status" value="1"/>
</dbReference>
<dbReference type="OMA" id="FAFTGHQ"/>
<keyword evidence="2 6" id="KW-0812">Transmembrane</keyword>
<keyword evidence="4 6" id="KW-0472">Membrane</keyword>
<keyword evidence="9" id="KW-1185">Reference proteome</keyword>
<name>A0A0S4JQ87_BODSA</name>
<feature type="compositionally biased region" description="Polar residues" evidence="5">
    <location>
        <begin position="1"/>
        <end position="11"/>
    </location>
</feature>
<dbReference type="GO" id="GO:0016020">
    <property type="term" value="C:membrane"/>
    <property type="evidence" value="ECO:0007669"/>
    <property type="project" value="UniProtKB-SubCell"/>
</dbReference>
<dbReference type="GO" id="GO:0015179">
    <property type="term" value="F:L-amino acid transmembrane transporter activity"/>
    <property type="evidence" value="ECO:0007669"/>
    <property type="project" value="TreeGrafter"/>
</dbReference>
<dbReference type="InterPro" id="IPR013057">
    <property type="entry name" value="AA_transpt_TM"/>
</dbReference>
<evidence type="ECO:0000256" key="4">
    <source>
        <dbReference type="ARBA" id="ARBA00023136"/>
    </source>
</evidence>
<feature type="domain" description="Amino acid transporter transmembrane" evidence="7">
    <location>
        <begin position="53"/>
        <end position="443"/>
    </location>
</feature>
<protein>
    <submittedName>
        <fullName evidence="8">Amino acid transporter, putative</fullName>
    </submittedName>
</protein>
<dbReference type="Pfam" id="PF01490">
    <property type="entry name" value="Aa_trans"/>
    <property type="match status" value="1"/>
</dbReference>
<feature type="transmembrane region" description="Helical" evidence="6">
    <location>
        <begin position="273"/>
        <end position="295"/>
    </location>
</feature>
<dbReference type="GO" id="GO:0005737">
    <property type="term" value="C:cytoplasm"/>
    <property type="evidence" value="ECO:0007669"/>
    <property type="project" value="TreeGrafter"/>
</dbReference>
<evidence type="ECO:0000256" key="5">
    <source>
        <dbReference type="SAM" id="MobiDB-lite"/>
    </source>
</evidence>
<dbReference type="VEuPathDB" id="TriTrypDB:BSAL_30890"/>
<dbReference type="OrthoDB" id="28208at2759"/>
<evidence type="ECO:0000259" key="7">
    <source>
        <dbReference type="Pfam" id="PF01490"/>
    </source>
</evidence>
<sequence length="449" mass="48418">MPSDKSSLQTMTHHDDHNDNHNVRSALVPTHDDGSEAKCCKCRFPHINLLPHGSMAASGFNLASATLGAGTLAIPQAMAYCGSLVGSLLLVLCCAGTIYSIRLLIIVLEKTGFSTYEEMSHKLVHPIFEKVTAALIIVFCWGITIVYVVAMGDILDPLRQISGFPEALEGTWGRRAIMTIFWALFMLPLSLAKEINTLRYASLIGMASTGFLVAAIVTHTSIDAPPMENLTIARFDVNMIMSMSVFIFAYCCQTNCFEIYAEMTNRSVNKMTLTTAVAMTTCTIIYIIAGIAGAADFGQDTDGNILKNYKNPTETLYIAVAFVAISITLTMAFPICIFPTRDAILQMLGYKDAYSTPSHVRLLCAGVLATTAITVGLFVPGIQILFGVLGGVCGSTLAFIWPALFILRTGEWTRETAGLGNMIATYALLILGTIAGILATATSLYSNFS</sequence>
<keyword evidence="3 6" id="KW-1133">Transmembrane helix</keyword>
<feature type="compositionally biased region" description="Basic and acidic residues" evidence="5">
    <location>
        <begin position="12"/>
        <end position="22"/>
    </location>
</feature>
<evidence type="ECO:0000256" key="2">
    <source>
        <dbReference type="ARBA" id="ARBA00022692"/>
    </source>
</evidence>
<feature type="transmembrane region" description="Helical" evidence="6">
    <location>
        <begin position="131"/>
        <end position="152"/>
    </location>
</feature>
<dbReference type="Proteomes" id="UP000051952">
    <property type="component" value="Unassembled WGS sequence"/>
</dbReference>
<feature type="transmembrane region" description="Helical" evidence="6">
    <location>
        <begin position="77"/>
        <end position="101"/>
    </location>
</feature>
<feature type="transmembrane region" description="Helical" evidence="6">
    <location>
        <begin position="172"/>
        <end position="191"/>
    </location>
</feature>
<evidence type="ECO:0000256" key="6">
    <source>
        <dbReference type="SAM" id="Phobius"/>
    </source>
</evidence>
<reference evidence="9" key="1">
    <citation type="submission" date="2015-09" db="EMBL/GenBank/DDBJ databases">
        <authorList>
            <consortium name="Pathogen Informatics"/>
        </authorList>
    </citation>
    <scope>NUCLEOTIDE SEQUENCE [LARGE SCALE GENOMIC DNA]</scope>
    <source>
        <strain evidence="9">Lake Konstanz</strain>
    </source>
</reference>
<feature type="transmembrane region" description="Helical" evidence="6">
    <location>
        <begin position="419"/>
        <end position="445"/>
    </location>
</feature>
<dbReference type="PANTHER" id="PTHR22950:SF649">
    <property type="entry name" value="ACID TRANSPORTER, PUTATIVE-RELATED"/>
    <property type="match status" value="1"/>
</dbReference>
<proteinExistence type="predicted"/>
<evidence type="ECO:0000256" key="3">
    <source>
        <dbReference type="ARBA" id="ARBA00022989"/>
    </source>
</evidence>
<evidence type="ECO:0000313" key="9">
    <source>
        <dbReference type="Proteomes" id="UP000051952"/>
    </source>
</evidence>
<evidence type="ECO:0000256" key="1">
    <source>
        <dbReference type="ARBA" id="ARBA00004141"/>
    </source>
</evidence>
<organism evidence="8 9">
    <name type="scientific">Bodo saltans</name>
    <name type="common">Flagellated protozoan</name>
    <dbReference type="NCBI Taxonomy" id="75058"/>
    <lineage>
        <taxon>Eukaryota</taxon>
        <taxon>Discoba</taxon>
        <taxon>Euglenozoa</taxon>
        <taxon>Kinetoplastea</taxon>
        <taxon>Metakinetoplastina</taxon>
        <taxon>Eubodonida</taxon>
        <taxon>Bodonidae</taxon>
        <taxon>Bodo</taxon>
    </lineage>
</organism>